<name>X1W210_9ZZZZ</name>
<keyword evidence="1" id="KW-0472">Membrane</keyword>
<organism evidence="2">
    <name type="scientific">marine sediment metagenome</name>
    <dbReference type="NCBI Taxonomy" id="412755"/>
    <lineage>
        <taxon>unclassified sequences</taxon>
        <taxon>metagenomes</taxon>
        <taxon>ecological metagenomes</taxon>
    </lineage>
</organism>
<proteinExistence type="predicted"/>
<gene>
    <name evidence="2" type="ORF">S12H4_59022</name>
</gene>
<sequence length="156" mass="18625">MEIRKTEIKNKRFKFIISISSLRLSFFILFPFILIFLPIEIFAVEGVDVNITYPLTSPRELFSEIENWKYVRSGPHIFSPTFEFTGETNRELNTNLELNSGFSYHNIRQTIEAGRRQLSIYDSIKIDYLKSSFHYKDDSLFLRYKKSSWFDVRKEI</sequence>
<keyword evidence="1" id="KW-0812">Transmembrane</keyword>
<dbReference type="AlphaFoldDB" id="X1W210"/>
<comment type="caution">
    <text evidence="2">The sequence shown here is derived from an EMBL/GenBank/DDBJ whole genome shotgun (WGS) entry which is preliminary data.</text>
</comment>
<feature type="non-terminal residue" evidence="2">
    <location>
        <position position="156"/>
    </location>
</feature>
<evidence type="ECO:0000256" key="1">
    <source>
        <dbReference type="SAM" id="Phobius"/>
    </source>
</evidence>
<reference evidence="2" key="1">
    <citation type="journal article" date="2014" name="Front. Microbiol.">
        <title>High frequency of phylogenetically diverse reductive dehalogenase-homologous genes in deep subseafloor sedimentary metagenomes.</title>
        <authorList>
            <person name="Kawai M."/>
            <person name="Futagami T."/>
            <person name="Toyoda A."/>
            <person name="Takaki Y."/>
            <person name="Nishi S."/>
            <person name="Hori S."/>
            <person name="Arai W."/>
            <person name="Tsubouchi T."/>
            <person name="Morono Y."/>
            <person name="Uchiyama I."/>
            <person name="Ito T."/>
            <person name="Fujiyama A."/>
            <person name="Inagaki F."/>
            <person name="Takami H."/>
        </authorList>
    </citation>
    <scope>NUCLEOTIDE SEQUENCE</scope>
    <source>
        <strain evidence="2">Expedition CK06-06</strain>
    </source>
</reference>
<keyword evidence="1" id="KW-1133">Transmembrane helix</keyword>
<feature type="transmembrane region" description="Helical" evidence="1">
    <location>
        <begin position="21"/>
        <end position="44"/>
    </location>
</feature>
<accession>X1W210</accession>
<protein>
    <submittedName>
        <fullName evidence="2">Uncharacterized protein</fullName>
    </submittedName>
</protein>
<dbReference type="EMBL" id="BARW01038461">
    <property type="protein sequence ID" value="GAJ22890.1"/>
    <property type="molecule type" value="Genomic_DNA"/>
</dbReference>
<evidence type="ECO:0000313" key="2">
    <source>
        <dbReference type="EMBL" id="GAJ22890.1"/>
    </source>
</evidence>